<sequence>MPLTLHPNSPVYGLDFQAAYADHCFGLNADVFEKLSDNASAAIGVADASGGVLSIATGATSAADNDGCYLATKGEVIKMDHAFVLKSKFRYSEAGANVANAVAIGCMNNAAVGTILGANGAGPAANFYGAMIYKIDGDTTWKCISSVGTTQQIDDTGVAAASNATADFEIQFEVLPGGAYGRFVFLIDGHVCTKATSNVNEPITHEVALGGVTEMNVLCGGQTGSAAQEVFYLDAIAFAVTT</sequence>
<dbReference type="OrthoDB" id="263849at2"/>
<dbReference type="EMBL" id="PUHZ01000012">
    <property type="protein sequence ID" value="PQO45859.1"/>
    <property type="molecule type" value="Genomic_DNA"/>
</dbReference>
<evidence type="ECO:0000313" key="2">
    <source>
        <dbReference type="Proteomes" id="UP000237819"/>
    </source>
</evidence>
<gene>
    <name evidence="1" type="ORF">C5Y93_11415</name>
</gene>
<reference evidence="1 2" key="1">
    <citation type="submission" date="2018-02" db="EMBL/GenBank/DDBJ databases">
        <title>Comparative genomes isolates from brazilian mangrove.</title>
        <authorList>
            <person name="Araujo J.E."/>
            <person name="Taketani R.G."/>
            <person name="Silva M.C.P."/>
            <person name="Loureco M.V."/>
            <person name="Andreote F.D."/>
        </authorList>
    </citation>
    <scope>NUCLEOTIDE SEQUENCE [LARGE SCALE GENOMIC DNA]</scope>
    <source>
        <strain evidence="1 2">Nap-Phe MGV</strain>
    </source>
</reference>
<comment type="caution">
    <text evidence="1">The sequence shown here is derived from an EMBL/GenBank/DDBJ whole genome shotgun (WGS) entry which is preliminary data.</text>
</comment>
<dbReference type="AlphaFoldDB" id="A0A2S8GN64"/>
<protein>
    <submittedName>
        <fullName evidence="1">Uncharacterized protein</fullName>
    </submittedName>
</protein>
<evidence type="ECO:0000313" key="1">
    <source>
        <dbReference type="EMBL" id="PQO45859.1"/>
    </source>
</evidence>
<name>A0A2S8GN64_9BACT</name>
<dbReference type="Proteomes" id="UP000237819">
    <property type="component" value="Unassembled WGS sequence"/>
</dbReference>
<accession>A0A2S8GN64</accession>
<dbReference type="RefSeq" id="WP_105335559.1">
    <property type="nucleotide sequence ID" value="NZ_PUHZ01000012.1"/>
</dbReference>
<proteinExistence type="predicted"/>
<organism evidence="1 2">
    <name type="scientific">Blastopirellula marina</name>
    <dbReference type="NCBI Taxonomy" id="124"/>
    <lineage>
        <taxon>Bacteria</taxon>
        <taxon>Pseudomonadati</taxon>
        <taxon>Planctomycetota</taxon>
        <taxon>Planctomycetia</taxon>
        <taxon>Pirellulales</taxon>
        <taxon>Pirellulaceae</taxon>
        <taxon>Blastopirellula</taxon>
    </lineage>
</organism>